<keyword evidence="1" id="KW-0808">Transferase</keyword>
<dbReference type="RefSeq" id="WP_110815459.1">
    <property type="nucleotide sequence ID" value="NZ_QJTE01000007.1"/>
</dbReference>
<accession>A0A318SSX8</accession>
<dbReference type="Pfam" id="PF04263">
    <property type="entry name" value="TPK_catalytic"/>
    <property type="match status" value="1"/>
</dbReference>
<reference evidence="7 8" key="1">
    <citation type="submission" date="2018-06" db="EMBL/GenBank/DDBJ databases">
        <title>Genomic Encyclopedia of Type Strains, Phase III (KMG-III): the genomes of soil and plant-associated and newly described type strains.</title>
        <authorList>
            <person name="Whitman W."/>
        </authorList>
    </citation>
    <scope>NUCLEOTIDE SEQUENCE [LARGE SCALE GENOMIC DNA]</scope>
    <source>
        <strain evidence="7 8">CECT 9025</strain>
    </source>
</reference>
<name>A0A318SSX8_9RHOB</name>
<dbReference type="InterPro" id="IPR006282">
    <property type="entry name" value="Thi_PPkinase"/>
</dbReference>
<evidence type="ECO:0000259" key="6">
    <source>
        <dbReference type="Pfam" id="PF04263"/>
    </source>
</evidence>
<gene>
    <name evidence="7" type="ORF">DFP88_10716</name>
</gene>
<evidence type="ECO:0000256" key="2">
    <source>
        <dbReference type="ARBA" id="ARBA00022741"/>
    </source>
</evidence>
<evidence type="ECO:0000256" key="4">
    <source>
        <dbReference type="ARBA" id="ARBA00022840"/>
    </source>
</evidence>
<dbReference type="SUPFAM" id="SSF63862">
    <property type="entry name" value="Thiamin pyrophosphokinase, substrate-binding domain"/>
    <property type="match status" value="1"/>
</dbReference>
<comment type="caution">
    <text evidence="7">The sequence shown here is derived from an EMBL/GenBank/DDBJ whole genome shotgun (WGS) entry which is preliminary data.</text>
</comment>
<feature type="domain" description="Thiamin pyrophosphokinase catalytic" evidence="6">
    <location>
        <begin position="28"/>
        <end position="121"/>
    </location>
</feature>
<dbReference type="InterPro" id="IPR036759">
    <property type="entry name" value="TPK_catalytic_sf"/>
</dbReference>
<dbReference type="GO" id="GO:0016301">
    <property type="term" value="F:kinase activity"/>
    <property type="evidence" value="ECO:0007669"/>
    <property type="project" value="UniProtKB-KW"/>
</dbReference>
<sequence length="225" mass="23265">MAIVQTSKYVTLVGGGPVDPAALHRSLRLAPALAAADGGAAPLRQADLRPLAVIGDMDSLGAAERAAFEGLLHHIPEQETTDFDKALRSVAAPLVLGLGFLGGRLDHELAALTVLARHAHRACLLLGAESLVFLCPPQIALDLPEGTPLSLYPLAPVGCESSGLRWPTAGLTFAPDGQVGTSNAVTGPVRLAPTGPSMLVMLPESLLERVLPALAAAPRWPARAQ</sequence>
<keyword evidence="3 7" id="KW-0418">Kinase</keyword>
<keyword evidence="2" id="KW-0547">Nucleotide-binding</keyword>
<evidence type="ECO:0000256" key="1">
    <source>
        <dbReference type="ARBA" id="ARBA00022679"/>
    </source>
</evidence>
<evidence type="ECO:0000313" key="7">
    <source>
        <dbReference type="EMBL" id="PYE81227.1"/>
    </source>
</evidence>
<dbReference type="InterPro" id="IPR007371">
    <property type="entry name" value="TPK_catalytic"/>
</dbReference>
<dbReference type="SUPFAM" id="SSF63999">
    <property type="entry name" value="Thiamin pyrophosphokinase, catalytic domain"/>
    <property type="match status" value="1"/>
</dbReference>
<evidence type="ECO:0000256" key="5">
    <source>
        <dbReference type="NCBIfam" id="TIGR01378"/>
    </source>
</evidence>
<dbReference type="PANTHER" id="PTHR41299">
    <property type="entry name" value="THIAMINE PYROPHOSPHOKINASE"/>
    <property type="match status" value="1"/>
</dbReference>
<dbReference type="EMBL" id="QJTE01000007">
    <property type="protein sequence ID" value="PYE81227.1"/>
    <property type="molecule type" value="Genomic_DNA"/>
</dbReference>
<dbReference type="GO" id="GO:0004788">
    <property type="term" value="F:thiamine diphosphokinase activity"/>
    <property type="evidence" value="ECO:0007669"/>
    <property type="project" value="UniProtKB-UniRule"/>
</dbReference>
<dbReference type="GO" id="GO:0030975">
    <property type="term" value="F:thiamine binding"/>
    <property type="evidence" value="ECO:0007669"/>
    <property type="project" value="InterPro"/>
</dbReference>
<organism evidence="7 8">
    <name type="scientific">Pseudoroseicyclus aestuarii</name>
    <dbReference type="NCBI Taxonomy" id="1795041"/>
    <lineage>
        <taxon>Bacteria</taxon>
        <taxon>Pseudomonadati</taxon>
        <taxon>Pseudomonadota</taxon>
        <taxon>Alphaproteobacteria</taxon>
        <taxon>Rhodobacterales</taxon>
        <taxon>Paracoccaceae</taxon>
        <taxon>Pseudoroseicyclus</taxon>
    </lineage>
</organism>
<protein>
    <recommendedName>
        <fullName evidence="5">Thiamine diphosphokinase</fullName>
        <ecNumber evidence="5">2.7.6.2</ecNumber>
    </recommendedName>
</protein>
<dbReference type="InterPro" id="IPR036371">
    <property type="entry name" value="TPK_B1-bd_sf"/>
</dbReference>
<dbReference type="NCBIfam" id="TIGR01378">
    <property type="entry name" value="thi_PPkinase"/>
    <property type="match status" value="1"/>
</dbReference>
<dbReference type="EC" id="2.7.6.2" evidence="5"/>
<keyword evidence="4" id="KW-0067">ATP-binding</keyword>
<evidence type="ECO:0000313" key="8">
    <source>
        <dbReference type="Proteomes" id="UP000248311"/>
    </source>
</evidence>
<dbReference type="GO" id="GO:0006772">
    <property type="term" value="P:thiamine metabolic process"/>
    <property type="evidence" value="ECO:0007669"/>
    <property type="project" value="UniProtKB-UniRule"/>
</dbReference>
<dbReference type="GO" id="GO:0005524">
    <property type="term" value="F:ATP binding"/>
    <property type="evidence" value="ECO:0007669"/>
    <property type="project" value="UniProtKB-KW"/>
</dbReference>
<dbReference type="Proteomes" id="UP000248311">
    <property type="component" value="Unassembled WGS sequence"/>
</dbReference>
<dbReference type="AlphaFoldDB" id="A0A318SSX8"/>
<dbReference type="InterPro" id="IPR053149">
    <property type="entry name" value="TPK"/>
</dbReference>
<dbReference type="PANTHER" id="PTHR41299:SF1">
    <property type="entry name" value="THIAMINE PYROPHOSPHOKINASE"/>
    <property type="match status" value="1"/>
</dbReference>
<evidence type="ECO:0000256" key="3">
    <source>
        <dbReference type="ARBA" id="ARBA00022777"/>
    </source>
</evidence>
<keyword evidence="8" id="KW-1185">Reference proteome</keyword>
<dbReference type="GO" id="GO:0009229">
    <property type="term" value="P:thiamine diphosphate biosynthetic process"/>
    <property type="evidence" value="ECO:0007669"/>
    <property type="project" value="InterPro"/>
</dbReference>
<dbReference type="OrthoDB" id="7057856at2"/>
<dbReference type="Gene3D" id="3.40.50.10240">
    <property type="entry name" value="Thiamin pyrophosphokinase, catalytic domain"/>
    <property type="match status" value="1"/>
</dbReference>
<proteinExistence type="predicted"/>